<feature type="non-terminal residue" evidence="2">
    <location>
        <position position="1"/>
    </location>
</feature>
<accession>A0A8K0R509</accession>
<dbReference type="PANTHER" id="PTHR33112:SF9">
    <property type="entry name" value="HETEROKARYON INCOMPATIBILITY DOMAIN-CONTAINING PROTEIN"/>
    <property type="match status" value="1"/>
</dbReference>
<dbReference type="Pfam" id="PF06985">
    <property type="entry name" value="HET"/>
    <property type="match status" value="1"/>
</dbReference>
<protein>
    <submittedName>
        <fullName evidence="2">Tol protein</fullName>
    </submittedName>
</protein>
<dbReference type="OrthoDB" id="2958217at2759"/>
<dbReference type="EMBL" id="JAGMVJ010000010">
    <property type="protein sequence ID" value="KAH7086718.1"/>
    <property type="molecule type" value="Genomic_DNA"/>
</dbReference>
<dbReference type="InterPro" id="IPR010730">
    <property type="entry name" value="HET"/>
</dbReference>
<feature type="domain" description="Heterokaryon incompatibility" evidence="1">
    <location>
        <begin position="13"/>
        <end position="161"/>
    </location>
</feature>
<organism evidence="2 3">
    <name type="scientific">Paraphoma chrysanthemicola</name>
    <dbReference type="NCBI Taxonomy" id="798071"/>
    <lineage>
        <taxon>Eukaryota</taxon>
        <taxon>Fungi</taxon>
        <taxon>Dikarya</taxon>
        <taxon>Ascomycota</taxon>
        <taxon>Pezizomycotina</taxon>
        <taxon>Dothideomycetes</taxon>
        <taxon>Pleosporomycetidae</taxon>
        <taxon>Pleosporales</taxon>
        <taxon>Pleosporineae</taxon>
        <taxon>Phaeosphaeriaceae</taxon>
        <taxon>Paraphoma</taxon>
    </lineage>
</organism>
<gene>
    <name evidence="2" type="ORF">FB567DRAFT_401827</name>
</gene>
<reference evidence="2" key="1">
    <citation type="journal article" date="2021" name="Nat. Commun.">
        <title>Genetic determinants of endophytism in the Arabidopsis root mycobiome.</title>
        <authorList>
            <person name="Mesny F."/>
            <person name="Miyauchi S."/>
            <person name="Thiergart T."/>
            <person name="Pickel B."/>
            <person name="Atanasova L."/>
            <person name="Karlsson M."/>
            <person name="Huettel B."/>
            <person name="Barry K.W."/>
            <person name="Haridas S."/>
            <person name="Chen C."/>
            <person name="Bauer D."/>
            <person name="Andreopoulos W."/>
            <person name="Pangilinan J."/>
            <person name="LaButti K."/>
            <person name="Riley R."/>
            <person name="Lipzen A."/>
            <person name="Clum A."/>
            <person name="Drula E."/>
            <person name="Henrissat B."/>
            <person name="Kohler A."/>
            <person name="Grigoriev I.V."/>
            <person name="Martin F.M."/>
            <person name="Hacquard S."/>
        </authorList>
    </citation>
    <scope>NUCLEOTIDE SEQUENCE</scope>
    <source>
        <strain evidence="2">MPI-SDFR-AT-0120</strain>
    </source>
</reference>
<evidence type="ECO:0000259" key="1">
    <source>
        <dbReference type="Pfam" id="PF06985"/>
    </source>
</evidence>
<name>A0A8K0R509_9PLEO</name>
<proteinExistence type="predicted"/>
<evidence type="ECO:0000313" key="3">
    <source>
        <dbReference type="Proteomes" id="UP000813461"/>
    </source>
</evidence>
<evidence type="ECO:0000313" key="2">
    <source>
        <dbReference type="EMBL" id="KAH7086718.1"/>
    </source>
</evidence>
<dbReference type="PANTHER" id="PTHR33112">
    <property type="entry name" value="DOMAIN PROTEIN, PUTATIVE-RELATED"/>
    <property type="match status" value="1"/>
</dbReference>
<comment type="caution">
    <text evidence="2">The sequence shown here is derived from an EMBL/GenBank/DDBJ whole genome shotgun (WGS) entry which is preliminary data.</text>
</comment>
<sequence length="331" mass="37396">VYLREYLGQEATYACLSHCWGKEGPALQLTSHKVGELKCGVARAHLPRTFQDAVDICGKLNIKFLWIDALCILQDNLDDWTSTAQVMASIYENAYLTIAATGSDSTNGGCFSRLRDEYREIRLDSTGLYTRKLMPTFPMHEIPESDESDWPLLGRGWVCQERHLSTRVIHYAKDQLFWECSSTFRSSVDPDSPGSRTPNPIRDLTDHGHLDWTRFVQLYSGMRFTKSGDRLPALAGIVEREGLRRKDDMYVAGMWKSTLLQDLGFYGDENANVVPGLPSWSWVSIQDHVRFWTIMRGTRTTTLAGLDFNSEGSPNMGKVKSASIRLKGPTL</sequence>
<dbReference type="Proteomes" id="UP000813461">
    <property type="component" value="Unassembled WGS sequence"/>
</dbReference>
<keyword evidence="3" id="KW-1185">Reference proteome</keyword>
<feature type="non-terminal residue" evidence="2">
    <location>
        <position position="331"/>
    </location>
</feature>
<dbReference type="AlphaFoldDB" id="A0A8K0R509"/>